<name>A0A7J6K6F3_TOXGO</name>
<accession>A0A7J6K6F3</accession>
<dbReference type="Proteomes" id="UP000557509">
    <property type="component" value="Unassembled WGS sequence"/>
</dbReference>
<keyword evidence="3" id="KW-1185">Reference proteome</keyword>
<dbReference type="AlphaFoldDB" id="A0A7J6K6F3"/>
<evidence type="ECO:0000313" key="2">
    <source>
        <dbReference type="EMBL" id="KAF4642647.1"/>
    </source>
</evidence>
<comment type="caution">
    <text evidence="2">The sequence shown here is derived from an EMBL/GenBank/DDBJ whole genome shotgun (WGS) entry which is preliminary data.</text>
</comment>
<sequence length="71" mass="7442">MAVLDLLTLMDGGHRGDVVSDLAINRGSRHSTVPVATKKAKKLFLDLTPEGNQSLGVSPGSGGRDKTQGRN</sequence>
<evidence type="ECO:0000313" key="3">
    <source>
        <dbReference type="Proteomes" id="UP000557509"/>
    </source>
</evidence>
<feature type="region of interest" description="Disordered" evidence="1">
    <location>
        <begin position="48"/>
        <end position="71"/>
    </location>
</feature>
<organism evidence="2 3">
    <name type="scientific">Toxoplasma gondii</name>
    <dbReference type="NCBI Taxonomy" id="5811"/>
    <lineage>
        <taxon>Eukaryota</taxon>
        <taxon>Sar</taxon>
        <taxon>Alveolata</taxon>
        <taxon>Apicomplexa</taxon>
        <taxon>Conoidasida</taxon>
        <taxon>Coccidia</taxon>
        <taxon>Eucoccidiorida</taxon>
        <taxon>Eimeriorina</taxon>
        <taxon>Sarcocystidae</taxon>
        <taxon>Toxoplasma</taxon>
    </lineage>
</organism>
<reference evidence="2 3" key="1">
    <citation type="submission" date="2020-03" db="EMBL/GenBank/DDBJ databases">
        <title>Genome sequence of Toxoplasma gondii RH-88 strain.</title>
        <authorList>
            <person name="Lorenzi H.A."/>
            <person name="Venepally P."/>
            <person name="Rozenberg A."/>
            <person name="Sibley D."/>
        </authorList>
    </citation>
    <scope>NUCLEOTIDE SEQUENCE [LARGE SCALE GENOMIC DNA]</scope>
    <source>
        <strain evidence="2 3">RH-88</strain>
    </source>
</reference>
<evidence type="ECO:0000256" key="1">
    <source>
        <dbReference type="SAM" id="MobiDB-lite"/>
    </source>
</evidence>
<protein>
    <submittedName>
        <fullName evidence="2">Uncharacterized protein</fullName>
    </submittedName>
</protein>
<gene>
    <name evidence="2" type="ORF">TGRH88_033730</name>
</gene>
<dbReference type="EMBL" id="JAAUHK010000193">
    <property type="protein sequence ID" value="KAF4642647.1"/>
    <property type="molecule type" value="Genomic_DNA"/>
</dbReference>
<proteinExistence type="predicted"/>